<dbReference type="InterPro" id="IPR001478">
    <property type="entry name" value="PDZ"/>
</dbReference>
<dbReference type="InterPro" id="IPR029045">
    <property type="entry name" value="ClpP/crotonase-like_dom_sf"/>
</dbReference>
<dbReference type="InterPro" id="IPR004447">
    <property type="entry name" value="Peptidase_S41A"/>
</dbReference>
<dbReference type="FunFam" id="2.30.42.10:FF:000063">
    <property type="entry name" value="Peptidase, S41 family"/>
    <property type="match status" value="1"/>
</dbReference>
<dbReference type="Pfam" id="PF03572">
    <property type="entry name" value="Peptidase_S41"/>
    <property type="match status" value="1"/>
</dbReference>
<dbReference type="EMBL" id="ARYK01000005">
    <property type="protein sequence ID" value="KCZ91582.1"/>
    <property type="molecule type" value="Genomic_DNA"/>
</dbReference>
<sequence>MTEDWNMRSLLTGAALGIVLGGAAVGFSALAWPQEKPADQRMVTYQQLELFAEILARARQDYVVEIDEKDAMESAINGMLTSLDPHSGYLNPDDFRSMQVQTSGEYGGLGIEVTMEDGFVKVISPMDDTPASRAGIQPGDLITAINGKPIIGQTLNDAVKEMRGDKGTDILITILRTGEDPFDVTLTREVIQQKSVTWKMEKNDIGYLRISSFNERTTLLLEEGIEGIAKATGSRPKGLIVDLRNNGGGLLDQAVSVSDMFLSGGEVVSTQGRRAADIERYNAHTGEVFKGVPMIVLINGGSASASEIVAGALKDRGRATIVGTTSFGKGSVQTVIPLGADRGAIRLTTARYYTPSGRSIQALGIDPDIEIAQARLTEDELAKIKRWSEADLPHALANEDGETRHELTLPDEQPPEGYEGEDFQLERAVELLKEGTVTASAFNRAG</sequence>
<comment type="caution">
    <text evidence="8">The sequence shown here is derived from an EMBL/GenBank/DDBJ whole genome shotgun (WGS) entry which is preliminary data.</text>
</comment>
<organism evidence="8 9">
    <name type="scientific">Hyphomonas johnsonii MHS-2</name>
    <dbReference type="NCBI Taxonomy" id="1280950"/>
    <lineage>
        <taxon>Bacteria</taxon>
        <taxon>Pseudomonadati</taxon>
        <taxon>Pseudomonadota</taxon>
        <taxon>Alphaproteobacteria</taxon>
        <taxon>Hyphomonadales</taxon>
        <taxon>Hyphomonadaceae</taxon>
        <taxon>Hyphomonas</taxon>
    </lineage>
</organism>
<dbReference type="GO" id="GO:0006508">
    <property type="term" value="P:proteolysis"/>
    <property type="evidence" value="ECO:0007669"/>
    <property type="project" value="UniProtKB-KW"/>
</dbReference>
<dbReference type="eggNOG" id="COG0793">
    <property type="taxonomic scope" value="Bacteria"/>
</dbReference>
<dbReference type="InterPro" id="IPR005151">
    <property type="entry name" value="Tail-specific_protease"/>
</dbReference>
<dbReference type="Proteomes" id="UP000025171">
    <property type="component" value="Unassembled WGS sequence"/>
</dbReference>
<dbReference type="InterPro" id="IPR036034">
    <property type="entry name" value="PDZ_sf"/>
</dbReference>
<dbReference type="SMART" id="SM00228">
    <property type="entry name" value="PDZ"/>
    <property type="match status" value="1"/>
</dbReference>
<dbReference type="PANTHER" id="PTHR32060">
    <property type="entry name" value="TAIL-SPECIFIC PROTEASE"/>
    <property type="match status" value="1"/>
</dbReference>
<feature type="domain" description="PDZ" evidence="7">
    <location>
        <begin position="97"/>
        <end position="163"/>
    </location>
</feature>
<dbReference type="STRING" id="1280950.HJO_10712"/>
<dbReference type="GO" id="GO:0007165">
    <property type="term" value="P:signal transduction"/>
    <property type="evidence" value="ECO:0007669"/>
    <property type="project" value="TreeGrafter"/>
</dbReference>
<proteinExistence type="inferred from homology"/>
<dbReference type="Gene3D" id="3.30.750.44">
    <property type="match status" value="1"/>
</dbReference>
<evidence type="ECO:0000256" key="4">
    <source>
        <dbReference type="ARBA" id="ARBA00022825"/>
    </source>
</evidence>
<dbReference type="CDD" id="cd07560">
    <property type="entry name" value="Peptidase_S41_CPP"/>
    <property type="match status" value="1"/>
</dbReference>
<comment type="similarity">
    <text evidence="1 5">Belongs to the peptidase S41A family.</text>
</comment>
<dbReference type="PATRIC" id="fig|1280950.3.peg.2144"/>
<evidence type="ECO:0000313" key="8">
    <source>
        <dbReference type="EMBL" id="KCZ91582.1"/>
    </source>
</evidence>
<dbReference type="GO" id="GO:0008236">
    <property type="term" value="F:serine-type peptidase activity"/>
    <property type="evidence" value="ECO:0007669"/>
    <property type="project" value="UniProtKB-KW"/>
</dbReference>
<evidence type="ECO:0000256" key="2">
    <source>
        <dbReference type="ARBA" id="ARBA00022670"/>
    </source>
</evidence>
<dbReference type="SMART" id="SM00245">
    <property type="entry name" value="TSPc"/>
    <property type="match status" value="1"/>
</dbReference>
<dbReference type="NCBIfam" id="TIGR00225">
    <property type="entry name" value="prc"/>
    <property type="match status" value="1"/>
</dbReference>
<evidence type="ECO:0000256" key="1">
    <source>
        <dbReference type="ARBA" id="ARBA00009179"/>
    </source>
</evidence>
<keyword evidence="2 5" id="KW-0645">Protease</keyword>
<dbReference type="FunFam" id="3.90.226.10:FF:000029">
    <property type="entry name" value="Peptidase, S41 family"/>
    <property type="match status" value="1"/>
</dbReference>
<dbReference type="SUPFAM" id="SSF50156">
    <property type="entry name" value="PDZ domain-like"/>
    <property type="match status" value="1"/>
</dbReference>
<dbReference type="CDD" id="cd06782">
    <property type="entry name" value="cpPDZ_CPP-like"/>
    <property type="match status" value="1"/>
</dbReference>
<keyword evidence="3 5" id="KW-0378">Hydrolase</keyword>
<evidence type="ECO:0000256" key="5">
    <source>
        <dbReference type="RuleBase" id="RU004404"/>
    </source>
</evidence>
<evidence type="ECO:0000256" key="3">
    <source>
        <dbReference type="ARBA" id="ARBA00022801"/>
    </source>
</evidence>
<gene>
    <name evidence="8" type="ORF">HJO_10712</name>
</gene>
<dbReference type="InterPro" id="IPR041489">
    <property type="entry name" value="PDZ_6"/>
</dbReference>
<evidence type="ECO:0000259" key="7">
    <source>
        <dbReference type="PROSITE" id="PS50106"/>
    </source>
</evidence>
<reference evidence="8 9" key="1">
    <citation type="journal article" date="2014" name="Antonie Van Leeuwenhoek">
        <title>Hyphomonas beringensis sp. nov. and Hyphomonas chukchiensis sp. nov., isolated from surface seawater of the Bering Sea and Chukchi Sea.</title>
        <authorList>
            <person name="Li C."/>
            <person name="Lai Q."/>
            <person name="Li G."/>
            <person name="Dong C."/>
            <person name="Wang J."/>
            <person name="Liao Y."/>
            <person name="Shao Z."/>
        </authorList>
    </citation>
    <scope>NUCLEOTIDE SEQUENCE [LARGE SCALE GENOMIC DNA]</scope>
    <source>
        <strain evidence="8 9">MHS-2</strain>
    </source>
</reference>
<dbReference type="PROSITE" id="PS50106">
    <property type="entry name" value="PDZ"/>
    <property type="match status" value="1"/>
</dbReference>
<dbReference type="Gene3D" id="3.90.226.10">
    <property type="entry name" value="2-enoyl-CoA Hydratase, Chain A, domain 1"/>
    <property type="match status" value="1"/>
</dbReference>
<keyword evidence="4 5" id="KW-0720">Serine protease</keyword>
<name>A0A059FLW3_9PROT</name>
<dbReference type="GO" id="GO:0030288">
    <property type="term" value="C:outer membrane-bounded periplasmic space"/>
    <property type="evidence" value="ECO:0007669"/>
    <property type="project" value="TreeGrafter"/>
</dbReference>
<accession>A0A059FLW3</accession>
<keyword evidence="9" id="KW-1185">Reference proteome</keyword>
<protein>
    <submittedName>
        <fullName evidence="8">Carboxyl-terminal protease</fullName>
    </submittedName>
</protein>
<dbReference type="Gene3D" id="2.30.42.10">
    <property type="match status" value="1"/>
</dbReference>
<evidence type="ECO:0000313" key="9">
    <source>
        <dbReference type="Proteomes" id="UP000025171"/>
    </source>
</evidence>
<feature type="region of interest" description="Disordered" evidence="6">
    <location>
        <begin position="393"/>
        <end position="419"/>
    </location>
</feature>
<dbReference type="PANTHER" id="PTHR32060:SF30">
    <property type="entry name" value="CARBOXY-TERMINAL PROCESSING PROTEASE CTPA"/>
    <property type="match status" value="1"/>
</dbReference>
<dbReference type="SUPFAM" id="SSF52096">
    <property type="entry name" value="ClpP/crotonase"/>
    <property type="match status" value="1"/>
</dbReference>
<evidence type="ECO:0000256" key="6">
    <source>
        <dbReference type="SAM" id="MobiDB-lite"/>
    </source>
</evidence>
<dbReference type="AlphaFoldDB" id="A0A059FLW3"/>
<dbReference type="GO" id="GO:0004175">
    <property type="term" value="F:endopeptidase activity"/>
    <property type="evidence" value="ECO:0007669"/>
    <property type="project" value="TreeGrafter"/>
</dbReference>
<dbReference type="Pfam" id="PF17820">
    <property type="entry name" value="PDZ_6"/>
    <property type="match status" value="1"/>
</dbReference>